<keyword evidence="1" id="KW-0575">Peroxidase</keyword>
<dbReference type="EnsemblMetazoa" id="AFUN021404-RA">
    <property type="protein sequence ID" value="AFUN021404-PA"/>
    <property type="gene ID" value="AFUN021404"/>
</dbReference>
<dbReference type="InterPro" id="IPR010255">
    <property type="entry name" value="Haem_peroxidase_sf"/>
</dbReference>
<dbReference type="SUPFAM" id="SSF48113">
    <property type="entry name" value="Heme-dependent peroxidases"/>
    <property type="match status" value="1"/>
</dbReference>
<name>A0A4Y0BLC7_ANOFN</name>
<organism evidence="3">
    <name type="scientific">Anopheles funestus</name>
    <name type="common">African malaria mosquito</name>
    <dbReference type="NCBI Taxonomy" id="62324"/>
    <lineage>
        <taxon>Eukaryota</taxon>
        <taxon>Metazoa</taxon>
        <taxon>Ecdysozoa</taxon>
        <taxon>Arthropoda</taxon>
        <taxon>Hexapoda</taxon>
        <taxon>Insecta</taxon>
        <taxon>Pterygota</taxon>
        <taxon>Neoptera</taxon>
        <taxon>Endopterygota</taxon>
        <taxon>Diptera</taxon>
        <taxon>Nematocera</taxon>
        <taxon>Culicoidea</taxon>
        <taxon>Culicidae</taxon>
        <taxon>Anophelinae</taxon>
        <taxon>Anopheles</taxon>
    </lineage>
</organism>
<dbReference type="Pfam" id="PF03098">
    <property type="entry name" value="An_peroxidase"/>
    <property type="match status" value="1"/>
</dbReference>
<protein>
    <submittedName>
        <fullName evidence="3">Uncharacterized protein</fullName>
    </submittedName>
</protein>
<dbReference type="InterPro" id="IPR037120">
    <property type="entry name" value="Haem_peroxidase_sf_animal"/>
</dbReference>
<accession>A0A4Y0BLC7</accession>
<dbReference type="VEuPathDB" id="VectorBase:AFUN2_009483"/>
<evidence type="ECO:0000256" key="1">
    <source>
        <dbReference type="ARBA" id="ARBA00022559"/>
    </source>
</evidence>
<dbReference type="AlphaFoldDB" id="A0A4Y0BLC7"/>
<dbReference type="GO" id="GO:0006979">
    <property type="term" value="P:response to oxidative stress"/>
    <property type="evidence" value="ECO:0007669"/>
    <property type="project" value="InterPro"/>
</dbReference>
<dbReference type="PANTHER" id="PTHR11475:SF86">
    <property type="entry name" value="PEROXIDASE"/>
    <property type="match status" value="1"/>
</dbReference>
<dbReference type="STRING" id="62324.A0A4Y0BLC7"/>
<feature type="signal peptide" evidence="2">
    <location>
        <begin position="1"/>
        <end position="23"/>
    </location>
</feature>
<sequence length="500" mass="55794">MQEIKQTLVNVIVLSLAVSRVASWFVTNTTPSGTTSAGTAACPSSKYRSIDSSCSSRQNPTFGKAGEPYARLLPPNYANGISSPPVMTNGSAYVSARTISFNVFAIDEVPDPNNTLLNIFFLQAIGNDLSLPAGSEDPIQCCADGQVIPNAPSRCYPLLIASNDPLYSWFNIRCLNYVRLLTKPSTQPVEQINSASSLLDLSFLYGSSVAQSNKLRTLSGGRLQAVRRNGVEWPIPDPAGCSWSNVCYLVADRRSYQYPMSATVHLLFLREHNRLANQLKLLNPSWSDEILFQEARRINIAQYQYIVYYEYLPRVLGQENMIKNRLIFEGTNFASDFNAFQNPSSTGEFGGVLVPFMQSQLPGSINFYVNDSVQSSQLSSWAGNLASLESSFASFFTGLTTQSTNLMDSSFSIEWKNFMYRGNAALGQDFLALDIQRMRDYGFARYNDYRSRCGLSRYATWEAYNATFKVACPKTIDRLRLYYPTVDDLDLLSVPRSKNR</sequence>
<dbReference type="PANTHER" id="PTHR11475">
    <property type="entry name" value="OXIDASE/PEROXIDASE"/>
    <property type="match status" value="1"/>
</dbReference>
<feature type="chain" id="PRO_5021365996" evidence="2">
    <location>
        <begin position="24"/>
        <end position="500"/>
    </location>
</feature>
<dbReference type="InterPro" id="IPR019791">
    <property type="entry name" value="Haem_peroxidase_animal"/>
</dbReference>
<dbReference type="PROSITE" id="PS50292">
    <property type="entry name" value="PEROXIDASE_3"/>
    <property type="match status" value="1"/>
</dbReference>
<reference evidence="3" key="1">
    <citation type="submission" date="2020-05" db="UniProtKB">
        <authorList>
            <consortium name="EnsemblMetazoa"/>
        </authorList>
    </citation>
    <scope>IDENTIFICATION</scope>
    <source>
        <strain evidence="3">FUMOZ</strain>
    </source>
</reference>
<keyword evidence="2" id="KW-0732">Signal</keyword>
<dbReference type="VEuPathDB" id="VectorBase:AFUN021404"/>
<keyword evidence="1" id="KW-0560">Oxidoreductase</keyword>
<proteinExistence type="predicted"/>
<dbReference type="GO" id="GO:0020037">
    <property type="term" value="F:heme binding"/>
    <property type="evidence" value="ECO:0007669"/>
    <property type="project" value="InterPro"/>
</dbReference>
<dbReference type="PRINTS" id="PR00457">
    <property type="entry name" value="ANPEROXIDASE"/>
</dbReference>
<evidence type="ECO:0000256" key="2">
    <source>
        <dbReference type="SAM" id="SignalP"/>
    </source>
</evidence>
<dbReference type="GO" id="GO:0004601">
    <property type="term" value="F:peroxidase activity"/>
    <property type="evidence" value="ECO:0007669"/>
    <property type="project" value="UniProtKB-KW"/>
</dbReference>
<dbReference type="Gene3D" id="1.10.640.10">
    <property type="entry name" value="Haem peroxidase domain superfamily, animal type"/>
    <property type="match status" value="1"/>
</dbReference>
<evidence type="ECO:0000313" key="3">
    <source>
        <dbReference type="EnsemblMetazoa" id="AFUN021404-PA"/>
    </source>
</evidence>